<comment type="caution">
    <text evidence="2">The sequence shown here is derived from an EMBL/GenBank/DDBJ whole genome shotgun (WGS) entry which is preliminary data.</text>
</comment>
<organism evidence="2 3">
    <name type="scientific">Tothia fuscella</name>
    <dbReference type="NCBI Taxonomy" id="1048955"/>
    <lineage>
        <taxon>Eukaryota</taxon>
        <taxon>Fungi</taxon>
        <taxon>Dikarya</taxon>
        <taxon>Ascomycota</taxon>
        <taxon>Pezizomycotina</taxon>
        <taxon>Dothideomycetes</taxon>
        <taxon>Pleosporomycetidae</taxon>
        <taxon>Venturiales</taxon>
        <taxon>Cylindrosympodiaceae</taxon>
        <taxon>Tothia</taxon>
    </lineage>
</organism>
<protein>
    <submittedName>
        <fullName evidence="2">Uncharacterized protein</fullName>
    </submittedName>
</protein>
<dbReference type="Proteomes" id="UP000800235">
    <property type="component" value="Unassembled WGS sequence"/>
</dbReference>
<dbReference type="AlphaFoldDB" id="A0A9P4NJJ8"/>
<reference evidence="2" key="1">
    <citation type="journal article" date="2020" name="Stud. Mycol.">
        <title>101 Dothideomycetes genomes: a test case for predicting lifestyles and emergence of pathogens.</title>
        <authorList>
            <person name="Haridas S."/>
            <person name="Albert R."/>
            <person name="Binder M."/>
            <person name="Bloem J."/>
            <person name="Labutti K."/>
            <person name="Salamov A."/>
            <person name="Andreopoulos B."/>
            <person name="Baker S."/>
            <person name="Barry K."/>
            <person name="Bills G."/>
            <person name="Bluhm B."/>
            <person name="Cannon C."/>
            <person name="Castanera R."/>
            <person name="Culley D."/>
            <person name="Daum C."/>
            <person name="Ezra D."/>
            <person name="Gonzalez J."/>
            <person name="Henrissat B."/>
            <person name="Kuo A."/>
            <person name="Liang C."/>
            <person name="Lipzen A."/>
            <person name="Lutzoni F."/>
            <person name="Magnuson J."/>
            <person name="Mondo S."/>
            <person name="Nolan M."/>
            <person name="Ohm R."/>
            <person name="Pangilinan J."/>
            <person name="Park H.-J."/>
            <person name="Ramirez L."/>
            <person name="Alfaro M."/>
            <person name="Sun H."/>
            <person name="Tritt A."/>
            <person name="Yoshinaga Y."/>
            <person name="Zwiers L.-H."/>
            <person name="Turgeon B."/>
            <person name="Goodwin S."/>
            <person name="Spatafora J."/>
            <person name="Crous P."/>
            <person name="Grigoriev I."/>
        </authorList>
    </citation>
    <scope>NUCLEOTIDE SEQUENCE</scope>
    <source>
        <strain evidence="2">CBS 130266</strain>
    </source>
</reference>
<feature type="region of interest" description="Disordered" evidence="1">
    <location>
        <begin position="170"/>
        <end position="190"/>
    </location>
</feature>
<sequence>MSSGDPSRPKVMLSDSNLMREESWRTRCAQLANQVEIVSVEPEPFKGHASSRPNNARFLMTDAERLHTWKRIVEHQWLTKTFAGEKLQKEELETLGELLDDLKSLEPRHTKVHITILVDQEIYVETSGYQYQKKSRRAGPLPGEVWDDLLEVYWPKRVNADSRIRAWQDKLEEPESMEPEPFVEPTSSQPENADLLIAKDKVEAKYQQLFLQYKRRMKAEERREEKMGYIHF</sequence>
<gene>
    <name evidence="2" type="ORF">EJ08DRAFT_724521</name>
</gene>
<accession>A0A9P4NJJ8</accession>
<evidence type="ECO:0000256" key="1">
    <source>
        <dbReference type="SAM" id="MobiDB-lite"/>
    </source>
</evidence>
<keyword evidence="3" id="KW-1185">Reference proteome</keyword>
<dbReference type="EMBL" id="MU007080">
    <property type="protein sequence ID" value="KAF2423549.1"/>
    <property type="molecule type" value="Genomic_DNA"/>
</dbReference>
<evidence type="ECO:0000313" key="2">
    <source>
        <dbReference type="EMBL" id="KAF2423549.1"/>
    </source>
</evidence>
<proteinExistence type="predicted"/>
<name>A0A9P4NJJ8_9PEZI</name>
<evidence type="ECO:0000313" key="3">
    <source>
        <dbReference type="Proteomes" id="UP000800235"/>
    </source>
</evidence>